<evidence type="ECO:0000256" key="1">
    <source>
        <dbReference type="ARBA" id="ARBA00008005"/>
    </source>
</evidence>
<feature type="domain" description="Tail sheath protein subtilisin-like" evidence="2">
    <location>
        <begin position="112"/>
        <end position="277"/>
    </location>
</feature>
<dbReference type="PANTHER" id="PTHR35861:SF1">
    <property type="entry name" value="PHAGE TAIL SHEATH PROTEIN"/>
    <property type="match status" value="1"/>
</dbReference>
<protein>
    <submittedName>
        <fullName evidence="5">Prophage major tail sheath protein</fullName>
    </submittedName>
</protein>
<evidence type="ECO:0000259" key="3">
    <source>
        <dbReference type="Pfam" id="PF17482"/>
    </source>
</evidence>
<gene>
    <name evidence="5" type="primary">gpFI_2</name>
    <name evidence="5" type="ORF">R69658_05385</name>
</gene>
<dbReference type="EMBL" id="CAJNAU010000063">
    <property type="protein sequence ID" value="CAE6810658.1"/>
    <property type="molecule type" value="Genomic_DNA"/>
</dbReference>
<comment type="similarity">
    <text evidence="1">Belongs to the myoviridae tail sheath protein family.</text>
</comment>
<evidence type="ECO:0000313" key="6">
    <source>
        <dbReference type="Proteomes" id="UP000674425"/>
    </source>
</evidence>
<accession>A0ABN7MRD1</accession>
<dbReference type="Proteomes" id="UP000674425">
    <property type="component" value="Unassembled WGS sequence"/>
</dbReference>
<dbReference type="Pfam" id="PF04984">
    <property type="entry name" value="Phage_sheath_1"/>
    <property type="match status" value="1"/>
</dbReference>
<dbReference type="RefSeq" id="WP_200620870.1">
    <property type="nucleotide sequence ID" value="NZ_CAJNAU010000063.1"/>
</dbReference>
<evidence type="ECO:0000259" key="2">
    <source>
        <dbReference type="Pfam" id="PF04984"/>
    </source>
</evidence>
<name>A0ABN7MRD1_9BURK</name>
<dbReference type="InterPro" id="IPR020287">
    <property type="entry name" value="Tail_sheath_C"/>
</dbReference>
<keyword evidence="6" id="KW-1185">Reference proteome</keyword>
<dbReference type="InterPro" id="IPR052042">
    <property type="entry name" value="Tail_sheath_structural"/>
</dbReference>
<dbReference type="Pfam" id="PF22671">
    <property type="entry name" value="Gp18_domIII_N"/>
    <property type="match status" value="1"/>
</dbReference>
<evidence type="ECO:0000259" key="4">
    <source>
        <dbReference type="Pfam" id="PF22671"/>
    </source>
</evidence>
<dbReference type="Gene3D" id="3.40.50.11780">
    <property type="match status" value="1"/>
</dbReference>
<dbReference type="Pfam" id="PF17482">
    <property type="entry name" value="Phage_sheath_1C"/>
    <property type="match status" value="1"/>
</dbReference>
<feature type="domain" description="Tail sheath protein C-terminal" evidence="3">
    <location>
        <begin position="278"/>
        <end position="380"/>
    </location>
</feature>
<proteinExistence type="inferred from homology"/>
<dbReference type="InterPro" id="IPR054564">
    <property type="entry name" value="Gp18_domIII_N"/>
</dbReference>
<sequence>MGATSFFHGVTVSLVDTGPRTIAVPSSSIVGMVNTYTPGADRAAPNVPVQLTSYREAVAAFGEASAIAKAARAIYAQSKAVIVATGIAAGANDNHDAALTSAVIGGVSAGGARTGLQTMLDAKSKYNVQPRLLLAPGFSSTQAVATAMDSLAGKLRAIGIIDGPNTDDEAAIAYAQNFGSKRLYMVDPGATFWDTSANADVDAPASSFAAGLFCQTDANIGFWASPSNREITDITGTKRPIEFLDGDETCRANLLNNANIATIIRDGGYRLWGNRTLSSDSKWKFVTRVRTLDIVMDAVLAGHKWAVDRGITATYVTDVTEGLQAFMRDLKNKGALINFEVYADPELNTATQLEDGKVYWNIRFTDVPPAENPNFRFEVTNQWLTEVLDTNP</sequence>
<organism evidence="5 6">
    <name type="scientific">Paraburkholderia aspalathi</name>
    <dbReference type="NCBI Taxonomy" id="1324617"/>
    <lineage>
        <taxon>Bacteria</taxon>
        <taxon>Pseudomonadati</taxon>
        <taxon>Pseudomonadota</taxon>
        <taxon>Betaproteobacteria</taxon>
        <taxon>Burkholderiales</taxon>
        <taxon>Burkholderiaceae</taxon>
        <taxon>Paraburkholderia</taxon>
    </lineage>
</organism>
<reference evidence="5 6" key="1">
    <citation type="submission" date="2021-02" db="EMBL/GenBank/DDBJ databases">
        <authorList>
            <person name="Vanwijnsberghe S."/>
        </authorList>
    </citation>
    <scope>NUCLEOTIDE SEQUENCE [LARGE SCALE GENOMIC DNA]</scope>
    <source>
        <strain evidence="5 6">R-69658</strain>
    </source>
</reference>
<feature type="domain" description="Tail sheath protein Gp18-like" evidence="4">
    <location>
        <begin position="28"/>
        <end position="84"/>
    </location>
</feature>
<dbReference type="PANTHER" id="PTHR35861">
    <property type="match status" value="1"/>
</dbReference>
<dbReference type="InterPro" id="IPR035089">
    <property type="entry name" value="Phage_sheath_subtilisin"/>
</dbReference>
<comment type="caution">
    <text evidence="5">The sequence shown here is derived from an EMBL/GenBank/DDBJ whole genome shotgun (WGS) entry which is preliminary data.</text>
</comment>
<evidence type="ECO:0000313" key="5">
    <source>
        <dbReference type="EMBL" id="CAE6810658.1"/>
    </source>
</evidence>